<keyword evidence="3" id="KW-1185">Reference proteome</keyword>
<dbReference type="Proteomes" id="UP000435649">
    <property type="component" value="Unassembled WGS sequence"/>
</dbReference>
<dbReference type="SUPFAM" id="SSF53850">
    <property type="entry name" value="Periplasmic binding protein-like II"/>
    <property type="match status" value="1"/>
</dbReference>
<evidence type="ECO:0000313" key="2">
    <source>
        <dbReference type="EMBL" id="MST96433.1"/>
    </source>
</evidence>
<dbReference type="Pfam" id="PF03480">
    <property type="entry name" value="DctP"/>
    <property type="match status" value="1"/>
</dbReference>
<dbReference type="CDD" id="cd13671">
    <property type="entry name" value="PBP2_TRAP_SBP_like_3"/>
    <property type="match status" value="1"/>
</dbReference>
<dbReference type="EMBL" id="VUNS01000004">
    <property type="protein sequence ID" value="MST96433.1"/>
    <property type="molecule type" value="Genomic_DNA"/>
</dbReference>
<dbReference type="InterPro" id="IPR038404">
    <property type="entry name" value="TRAP_DctP_sf"/>
</dbReference>
<dbReference type="PIRSF" id="PIRSF006470">
    <property type="entry name" value="DctB"/>
    <property type="match status" value="1"/>
</dbReference>
<sequence>MSRPFSPLTSQLVGGTLIAVLLLSLGYAWHVRSSLRGTADGSARILKLGHGLPTDHPVHMAMSRMAERVHELSGGKLEIQIYPSGMIGSEAECLKQVQNNQIDLSKTSTAVLESSVPEIVAFSVPYLFRDGEHFWKVMNGPIGRKVGDMLPGMRGLAYYDAGLRSFYTTRKPIRKADDVKGLKIRTQQSRCAMDMVSSFGGAPTPIPWGELYTALSQGTVDGAENNLPSFDTGRHMEVCRYFTFSEHSRVPDMLVISRATWESLTPQQQEWIEKAAAESSLYQRELWIESEKQARRKAEELGVEFIDVDRKEFAEKMKPLYDGLPPETAALVREIEEVK</sequence>
<dbReference type="GO" id="GO:0030288">
    <property type="term" value="C:outer membrane-bounded periplasmic space"/>
    <property type="evidence" value="ECO:0007669"/>
    <property type="project" value="InterPro"/>
</dbReference>
<dbReference type="PANTHER" id="PTHR33376">
    <property type="match status" value="1"/>
</dbReference>
<dbReference type="NCBIfam" id="NF037995">
    <property type="entry name" value="TRAP_S1"/>
    <property type="match status" value="1"/>
</dbReference>
<evidence type="ECO:0000256" key="1">
    <source>
        <dbReference type="ARBA" id="ARBA00022729"/>
    </source>
</evidence>
<protein>
    <submittedName>
        <fullName evidence="2">TRAP transporter substrate-binding protein</fullName>
    </submittedName>
</protein>
<dbReference type="GO" id="GO:0055085">
    <property type="term" value="P:transmembrane transport"/>
    <property type="evidence" value="ECO:0007669"/>
    <property type="project" value="InterPro"/>
</dbReference>
<gene>
    <name evidence="2" type="ORF">FYJ85_05165</name>
</gene>
<organism evidence="2 3">
    <name type="scientific">Victivallis lenta</name>
    <dbReference type="NCBI Taxonomy" id="2606640"/>
    <lineage>
        <taxon>Bacteria</taxon>
        <taxon>Pseudomonadati</taxon>
        <taxon>Lentisphaerota</taxon>
        <taxon>Lentisphaeria</taxon>
        <taxon>Victivallales</taxon>
        <taxon>Victivallaceae</taxon>
        <taxon>Victivallis</taxon>
    </lineage>
</organism>
<dbReference type="Gene3D" id="3.40.190.170">
    <property type="entry name" value="Bacterial extracellular solute-binding protein, family 7"/>
    <property type="match status" value="1"/>
</dbReference>
<dbReference type="NCBIfam" id="TIGR00787">
    <property type="entry name" value="dctP"/>
    <property type="match status" value="1"/>
</dbReference>
<accession>A0A844FZU7</accession>
<dbReference type="GO" id="GO:0030246">
    <property type="term" value="F:carbohydrate binding"/>
    <property type="evidence" value="ECO:0007669"/>
    <property type="project" value="TreeGrafter"/>
</dbReference>
<reference evidence="2 3" key="1">
    <citation type="submission" date="2019-08" db="EMBL/GenBank/DDBJ databases">
        <title>In-depth cultivation of the pig gut microbiome towards novel bacterial diversity and tailored functional studies.</title>
        <authorList>
            <person name="Wylensek D."/>
            <person name="Hitch T.C.A."/>
            <person name="Clavel T."/>
        </authorList>
    </citation>
    <scope>NUCLEOTIDE SEQUENCE [LARGE SCALE GENOMIC DNA]</scope>
    <source>
        <strain evidence="2 3">BBE-744-WT-12</strain>
    </source>
</reference>
<dbReference type="PANTHER" id="PTHR33376:SF2">
    <property type="entry name" value="DICARBOXYLATE-BINDING PERIPLASMIC PROTEIN"/>
    <property type="match status" value="1"/>
</dbReference>
<evidence type="ECO:0000313" key="3">
    <source>
        <dbReference type="Proteomes" id="UP000435649"/>
    </source>
</evidence>
<dbReference type="AlphaFoldDB" id="A0A844FZU7"/>
<name>A0A844FZU7_9BACT</name>
<keyword evidence="1" id="KW-0732">Signal</keyword>
<dbReference type="InterPro" id="IPR018389">
    <property type="entry name" value="DctP_fam"/>
</dbReference>
<comment type="caution">
    <text evidence="2">The sequence shown here is derived from an EMBL/GenBank/DDBJ whole genome shotgun (WGS) entry which is preliminary data.</text>
</comment>
<dbReference type="RefSeq" id="WP_106054623.1">
    <property type="nucleotide sequence ID" value="NZ_DBFCGB010000259.1"/>
</dbReference>
<dbReference type="InterPro" id="IPR004682">
    <property type="entry name" value="TRAP_DctP"/>
</dbReference>
<proteinExistence type="predicted"/>